<proteinExistence type="predicted"/>
<organism evidence="2 3">
    <name type="scientific">Actinoplanes auranticolor</name>
    <dbReference type="NCBI Taxonomy" id="47988"/>
    <lineage>
        <taxon>Bacteria</taxon>
        <taxon>Bacillati</taxon>
        <taxon>Actinomycetota</taxon>
        <taxon>Actinomycetes</taxon>
        <taxon>Micromonosporales</taxon>
        <taxon>Micromonosporaceae</taxon>
        <taxon>Actinoplanes</taxon>
    </lineage>
</organism>
<dbReference type="InterPro" id="IPR001279">
    <property type="entry name" value="Metallo-B-lactamas"/>
</dbReference>
<dbReference type="Gene3D" id="3.60.15.10">
    <property type="entry name" value="Ribonuclease Z/Hydroxyacylglutathione hydrolase-like"/>
    <property type="match status" value="1"/>
</dbReference>
<evidence type="ECO:0000313" key="3">
    <source>
        <dbReference type="Proteomes" id="UP000681340"/>
    </source>
</evidence>
<dbReference type="Proteomes" id="UP000681340">
    <property type="component" value="Unassembled WGS sequence"/>
</dbReference>
<gene>
    <name evidence="2" type="ORF">Aau02nite_35110</name>
</gene>
<evidence type="ECO:0000313" key="2">
    <source>
        <dbReference type="EMBL" id="GIM69198.1"/>
    </source>
</evidence>
<dbReference type="PANTHER" id="PTHR43546">
    <property type="entry name" value="UPF0173 METAL-DEPENDENT HYDROLASE MJ1163-RELATED"/>
    <property type="match status" value="1"/>
</dbReference>
<comment type="caution">
    <text evidence="2">The sequence shown here is derived from an EMBL/GenBank/DDBJ whole genome shotgun (WGS) entry which is preliminary data.</text>
</comment>
<protein>
    <recommendedName>
        <fullName evidence="1">Metallo-beta-lactamase domain-containing protein</fullName>
    </recommendedName>
</protein>
<dbReference type="PANTHER" id="PTHR43546:SF7">
    <property type="entry name" value="METALLO-BETA-LACTAMASE DOMAIN-CONTAINING PROTEIN"/>
    <property type="match status" value="1"/>
</dbReference>
<dbReference type="EMBL" id="BOQL01000026">
    <property type="protein sequence ID" value="GIM69198.1"/>
    <property type="molecule type" value="Genomic_DNA"/>
</dbReference>
<evidence type="ECO:0000259" key="1">
    <source>
        <dbReference type="SMART" id="SM00849"/>
    </source>
</evidence>
<dbReference type="InterPro" id="IPR036866">
    <property type="entry name" value="RibonucZ/Hydroxyglut_hydro"/>
</dbReference>
<dbReference type="Pfam" id="PF12706">
    <property type="entry name" value="Lactamase_B_2"/>
    <property type="match status" value="1"/>
</dbReference>
<dbReference type="InterPro" id="IPR050114">
    <property type="entry name" value="UPF0173_UPF0282_UlaG_hydrolase"/>
</dbReference>
<sequence length="267" mass="29904">MDSDGLRASMTFIGNATTVLRLGDFTLLTDPNFVSAGSRVHLGYGMWTRRLLDPACSVAELPPLDAVLLSHFHGDHWDRVATAEVGKTTPIVTTREAQRKLRRRKFEEVLGLPTWESHELSRGRQRLRVTSVPGRHGPGLMDRLLPDVMGSVVELEEDSRCRLRLYITGDTLYRPFLEEVPRRCGEIDAMIIHLGGTKILGMLLTMDDKQGVATTEVIRPRLTIPIHNDDYVVQKLPLSAFLGRAREHGLTGIQPITRGDSLELPLR</sequence>
<dbReference type="RefSeq" id="WP_212989460.1">
    <property type="nucleotide sequence ID" value="NZ_BAABEA010000008.1"/>
</dbReference>
<keyword evidence="3" id="KW-1185">Reference proteome</keyword>
<reference evidence="2" key="1">
    <citation type="submission" date="2021-03" db="EMBL/GenBank/DDBJ databases">
        <title>Whole genome shotgun sequence of Actinoplanes auranticolor NBRC 12245.</title>
        <authorList>
            <person name="Komaki H."/>
            <person name="Tamura T."/>
        </authorList>
    </citation>
    <scope>NUCLEOTIDE SEQUENCE</scope>
    <source>
        <strain evidence="2">NBRC 12245</strain>
    </source>
</reference>
<name>A0A919VTS1_9ACTN</name>
<accession>A0A919VTS1</accession>
<dbReference type="SUPFAM" id="SSF56281">
    <property type="entry name" value="Metallo-hydrolase/oxidoreductase"/>
    <property type="match status" value="1"/>
</dbReference>
<dbReference type="AlphaFoldDB" id="A0A919VTS1"/>
<dbReference type="SMART" id="SM00849">
    <property type="entry name" value="Lactamase_B"/>
    <property type="match status" value="1"/>
</dbReference>
<feature type="domain" description="Metallo-beta-lactamase" evidence="1">
    <location>
        <begin position="14"/>
        <end position="227"/>
    </location>
</feature>